<name>A0A426FT09_9BURK</name>
<dbReference type="Proteomes" id="UP000270261">
    <property type="component" value="Unassembled WGS sequence"/>
</dbReference>
<evidence type="ECO:0000313" key="3">
    <source>
        <dbReference type="Proteomes" id="UP000270261"/>
    </source>
</evidence>
<dbReference type="AlphaFoldDB" id="A0A426FT09"/>
<dbReference type="EMBL" id="RRUE01000001">
    <property type="protein sequence ID" value="RRN45788.1"/>
    <property type="molecule type" value="Genomic_DNA"/>
</dbReference>
<evidence type="ECO:0000313" key="2">
    <source>
        <dbReference type="EMBL" id="RRN45788.1"/>
    </source>
</evidence>
<proteinExistence type="predicted"/>
<keyword evidence="3" id="KW-1185">Reference proteome</keyword>
<evidence type="ECO:0000256" key="1">
    <source>
        <dbReference type="SAM" id="Phobius"/>
    </source>
</evidence>
<keyword evidence="1" id="KW-0472">Membrane</keyword>
<gene>
    <name evidence="2" type="ORF">EHV23_06520</name>
</gene>
<organism evidence="2 3">
    <name type="scientific">Lautropia dentalis</name>
    <dbReference type="NCBI Taxonomy" id="2490857"/>
    <lineage>
        <taxon>Bacteria</taxon>
        <taxon>Pseudomonadati</taxon>
        <taxon>Pseudomonadota</taxon>
        <taxon>Betaproteobacteria</taxon>
        <taxon>Burkholderiales</taxon>
        <taxon>Burkholderiaceae</taxon>
        <taxon>Lautropia</taxon>
    </lineage>
</organism>
<keyword evidence="1" id="KW-0812">Transmembrane</keyword>
<accession>A0A426FT09</accession>
<comment type="caution">
    <text evidence="2">The sequence shown here is derived from an EMBL/GenBank/DDBJ whole genome shotgun (WGS) entry which is preliminary data.</text>
</comment>
<sequence>MTPNVAMRQSRFIRTSRAAPRGQASIEYVVICLVLVLALFHGDPSPMDRMLSAIQHHYARFTYSMSLP</sequence>
<protein>
    <submittedName>
        <fullName evidence="2">Uncharacterized protein</fullName>
    </submittedName>
</protein>
<reference evidence="2 3" key="1">
    <citation type="submission" date="2018-11" db="EMBL/GenBank/DDBJ databases">
        <title>Genome sequencing of Lautropia sp. KCOM 2505 (= ChDC F240).</title>
        <authorList>
            <person name="Kook J.-K."/>
            <person name="Park S.-N."/>
            <person name="Lim Y.K."/>
        </authorList>
    </citation>
    <scope>NUCLEOTIDE SEQUENCE [LARGE SCALE GENOMIC DNA]</scope>
    <source>
        <strain evidence="2 3">KCOM 2505</strain>
    </source>
</reference>
<feature type="transmembrane region" description="Helical" evidence="1">
    <location>
        <begin position="21"/>
        <end position="40"/>
    </location>
</feature>
<keyword evidence="1" id="KW-1133">Transmembrane helix</keyword>